<evidence type="ECO:0000313" key="2">
    <source>
        <dbReference type="Proteomes" id="UP000466442"/>
    </source>
</evidence>
<gene>
    <name evidence="1" type="ORF">GE061_013034</name>
</gene>
<dbReference type="InterPro" id="IPR043504">
    <property type="entry name" value="Peptidase_S1_PA_chymotrypsin"/>
</dbReference>
<dbReference type="OrthoDB" id="10061449at2759"/>
<proteinExistence type="predicted"/>
<dbReference type="Proteomes" id="UP000466442">
    <property type="component" value="Unassembled WGS sequence"/>
</dbReference>
<sequence length="319" mass="36055">MLILSFLLQWLWLGEVPGIENGEKYKALAYPWLAGLLDEKDWTPRCSGTLISRFYVLTASVCLLHRATETTWDLIDPGQFIIVIPAQLPTCNVREIEVVLVHPNLTESSMYYAGLVGIWPYLDFDPKESSILPIWSENVDSLKKEMDYVLERIETFRCFLVTWFDIFSGLPDTEGLSEPPYKVDWVSVMEVRPLNETHCEKLICGKENSSTSCRKRLEGLLCLTIVMPPKSRLCGADRGASLACSRFLWGVWIGGASCTNSDPLPISLRIDVVSDFIFEHYNRPFRKPKNDSSVTEPTLLQYLAVAVLYAISQTSAATQ</sequence>
<dbReference type="Gene3D" id="2.40.10.10">
    <property type="entry name" value="Trypsin-like serine proteases"/>
    <property type="match status" value="1"/>
</dbReference>
<name>A0A6A4JUD1_APOLU</name>
<dbReference type="EMBL" id="WIXP02000004">
    <property type="protein sequence ID" value="KAF6212511.1"/>
    <property type="molecule type" value="Genomic_DNA"/>
</dbReference>
<dbReference type="GO" id="GO:0006508">
    <property type="term" value="P:proteolysis"/>
    <property type="evidence" value="ECO:0007669"/>
    <property type="project" value="InterPro"/>
</dbReference>
<dbReference type="AlphaFoldDB" id="A0A6A4JUD1"/>
<dbReference type="GO" id="GO:0004252">
    <property type="term" value="F:serine-type endopeptidase activity"/>
    <property type="evidence" value="ECO:0007669"/>
    <property type="project" value="InterPro"/>
</dbReference>
<protein>
    <submittedName>
        <fullName evidence="1">Uncharacterized protein</fullName>
    </submittedName>
</protein>
<keyword evidence="2" id="KW-1185">Reference proteome</keyword>
<evidence type="ECO:0000313" key="1">
    <source>
        <dbReference type="EMBL" id="KAF6212511.1"/>
    </source>
</evidence>
<reference evidence="1" key="1">
    <citation type="journal article" date="2021" name="Mol. Ecol. Resour.">
        <title>Apolygus lucorum genome provides insights into omnivorousness and mesophyll feeding.</title>
        <authorList>
            <person name="Liu Y."/>
            <person name="Liu H."/>
            <person name="Wang H."/>
            <person name="Huang T."/>
            <person name="Liu B."/>
            <person name="Yang B."/>
            <person name="Yin L."/>
            <person name="Li B."/>
            <person name="Zhang Y."/>
            <person name="Zhang S."/>
            <person name="Jiang F."/>
            <person name="Zhang X."/>
            <person name="Ren Y."/>
            <person name="Wang B."/>
            <person name="Wang S."/>
            <person name="Lu Y."/>
            <person name="Wu K."/>
            <person name="Fan W."/>
            <person name="Wang G."/>
        </authorList>
    </citation>
    <scope>NUCLEOTIDE SEQUENCE</scope>
    <source>
        <strain evidence="1">12Hb</strain>
    </source>
</reference>
<dbReference type="InterPro" id="IPR001254">
    <property type="entry name" value="Trypsin_dom"/>
</dbReference>
<dbReference type="InterPro" id="IPR009003">
    <property type="entry name" value="Peptidase_S1_PA"/>
</dbReference>
<comment type="caution">
    <text evidence="1">The sequence shown here is derived from an EMBL/GenBank/DDBJ whole genome shotgun (WGS) entry which is preliminary data.</text>
</comment>
<dbReference type="SUPFAM" id="SSF50494">
    <property type="entry name" value="Trypsin-like serine proteases"/>
    <property type="match status" value="1"/>
</dbReference>
<accession>A0A6A4JUD1</accession>
<organism evidence="1 2">
    <name type="scientific">Apolygus lucorum</name>
    <name type="common">Small green plant bug</name>
    <name type="synonym">Lygocoris lucorum</name>
    <dbReference type="NCBI Taxonomy" id="248454"/>
    <lineage>
        <taxon>Eukaryota</taxon>
        <taxon>Metazoa</taxon>
        <taxon>Ecdysozoa</taxon>
        <taxon>Arthropoda</taxon>
        <taxon>Hexapoda</taxon>
        <taxon>Insecta</taxon>
        <taxon>Pterygota</taxon>
        <taxon>Neoptera</taxon>
        <taxon>Paraneoptera</taxon>
        <taxon>Hemiptera</taxon>
        <taxon>Heteroptera</taxon>
        <taxon>Panheteroptera</taxon>
        <taxon>Cimicomorpha</taxon>
        <taxon>Miridae</taxon>
        <taxon>Mirini</taxon>
        <taxon>Apolygus</taxon>
    </lineage>
</organism>
<dbReference type="PROSITE" id="PS50240">
    <property type="entry name" value="TRYPSIN_DOM"/>
    <property type="match status" value="1"/>
</dbReference>